<sequence length="44" mass="5185">MIEQIWGTCRVCGKLFIRESDNSICEICHELLLKKEEAEDDWCP</sequence>
<proteinExistence type="predicted"/>
<name>A0ABV8JGX7_9BACL</name>
<gene>
    <name evidence="1" type="ORF">ACFOUO_06600</name>
</gene>
<evidence type="ECO:0000313" key="1">
    <source>
        <dbReference type="EMBL" id="MFC4076478.1"/>
    </source>
</evidence>
<evidence type="ECO:0000313" key="2">
    <source>
        <dbReference type="Proteomes" id="UP001595843"/>
    </source>
</evidence>
<accession>A0ABV8JGX7</accession>
<organism evidence="1 2">
    <name type="scientific">Salinithrix halophila</name>
    <dbReference type="NCBI Taxonomy" id="1485204"/>
    <lineage>
        <taxon>Bacteria</taxon>
        <taxon>Bacillati</taxon>
        <taxon>Bacillota</taxon>
        <taxon>Bacilli</taxon>
        <taxon>Bacillales</taxon>
        <taxon>Thermoactinomycetaceae</taxon>
        <taxon>Salinithrix</taxon>
    </lineage>
</organism>
<dbReference type="Proteomes" id="UP001595843">
    <property type="component" value="Unassembled WGS sequence"/>
</dbReference>
<dbReference type="RefSeq" id="WP_380703462.1">
    <property type="nucleotide sequence ID" value="NZ_JBHSAP010000009.1"/>
</dbReference>
<reference evidence="2" key="1">
    <citation type="journal article" date="2019" name="Int. J. Syst. Evol. Microbiol.">
        <title>The Global Catalogue of Microorganisms (GCM) 10K type strain sequencing project: providing services to taxonomists for standard genome sequencing and annotation.</title>
        <authorList>
            <consortium name="The Broad Institute Genomics Platform"/>
            <consortium name="The Broad Institute Genome Sequencing Center for Infectious Disease"/>
            <person name="Wu L."/>
            <person name="Ma J."/>
        </authorList>
    </citation>
    <scope>NUCLEOTIDE SEQUENCE [LARGE SCALE GENOMIC DNA]</scope>
    <source>
        <strain evidence="2">IBRC-M 10813</strain>
    </source>
</reference>
<comment type="caution">
    <text evidence="1">The sequence shown here is derived from an EMBL/GenBank/DDBJ whole genome shotgun (WGS) entry which is preliminary data.</text>
</comment>
<dbReference type="EMBL" id="JBHSAP010000009">
    <property type="protein sequence ID" value="MFC4076478.1"/>
    <property type="molecule type" value="Genomic_DNA"/>
</dbReference>
<protein>
    <submittedName>
        <fullName evidence="1">Uncharacterized protein</fullName>
    </submittedName>
</protein>
<keyword evidence="2" id="KW-1185">Reference proteome</keyword>